<dbReference type="PRINTS" id="PR00739">
    <property type="entry name" value="GLHYDRLASE26"/>
</dbReference>
<dbReference type="PROSITE" id="PS00018">
    <property type="entry name" value="EF_HAND_1"/>
    <property type="match status" value="2"/>
</dbReference>
<sequence length="571" mass="63135">MRTANIIAGALALALVTCLSGRLDAQNYRYEAESSQRTGVQMVSSIPGYSGTGYVTGFDNTSDKVTWQVDVPNGLYEMWVGYRSQYGQKGYDFHVDGEAGSGMFDQSNVFKADRAGLFNLQNPTNTFSIEYGWGYYDLDYVEFRPFTPPTLAPVSPQLVDEQANARTKFLMNYLTDIYGEKTLSGQQHEVSQNLSFPGQSYLTKSGGLVPAIRGSDFIEYSPSRLQFGSNPRNETEQTIAWAQQTGGVVSMMWHWNAPANLINQSGGKEWWRGFYTDATTFNLPGALANPAGNDYQLLLRDIDAIAVELQKFEDAGVPVIWRPLHEAQGGWFWWGAHGPDTFKQLWNLTYDRLTEYHGLHNLIWEFTSSSAEGNFRDWYPGDDVVDMIGLDIYTDPSASMSGQWYDLVQEYNGRKLIALSETGTLPNPDVMDQWGIDWSYFSPWSGSFVNAFTAQQLQATLGHEDVITLNELPMMPWNAAAPQNGDFNDDGIVDGADLLLWQREFGSSGVLSADGNGDGAVDADDLAIWRQQFGQSAGGAGGQATVPEPATAVLGGVFGVAFGFCSRRSRR</sequence>
<dbReference type="EMBL" id="AP021861">
    <property type="protein sequence ID" value="BBO32176.1"/>
    <property type="molecule type" value="Genomic_DNA"/>
</dbReference>
<dbReference type="Gene3D" id="2.60.120.260">
    <property type="entry name" value="Galactose-binding domain-like"/>
    <property type="match status" value="1"/>
</dbReference>
<dbReference type="InterPro" id="IPR017853">
    <property type="entry name" value="GH"/>
</dbReference>
<dbReference type="GO" id="GO:0030246">
    <property type="term" value="F:carbohydrate binding"/>
    <property type="evidence" value="ECO:0007669"/>
    <property type="project" value="InterPro"/>
</dbReference>
<dbReference type="RefSeq" id="WP_152098186.1">
    <property type="nucleotide sequence ID" value="NZ_AP021861.1"/>
</dbReference>
<dbReference type="Pfam" id="PF16990">
    <property type="entry name" value="CBM_35"/>
    <property type="match status" value="1"/>
</dbReference>
<comment type="similarity">
    <text evidence="1 4">Belongs to the glycosyl hydrolase 26 family.</text>
</comment>
<dbReference type="Gene3D" id="3.20.20.80">
    <property type="entry name" value="Glycosidases"/>
    <property type="match status" value="1"/>
</dbReference>
<keyword evidence="2 4" id="KW-0378">Hydrolase</keyword>
<dbReference type="SUPFAM" id="SSF49785">
    <property type="entry name" value="Galactose-binding domain-like"/>
    <property type="match status" value="1"/>
</dbReference>
<keyword evidence="3 4" id="KW-0326">Glycosidase</keyword>
<dbReference type="PROSITE" id="PS51764">
    <property type="entry name" value="GH26"/>
    <property type="match status" value="1"/>
</dbReference>
<evidence type="ECO:0000256" key="5">
    <source>
        <dbReference type="SAM" id="SignalP"/>
    </source>
</evidence>
<dbReference type="Proteomes" id="UP000326837">
    <property type="component" value="Chromosome"/>
</dbReference>
<organism evidence="7 8">
    <name type="scientific">Lacipirellula parvula</name>
    <dbReference type="NCBI Taxonomy" id="2650471"/>
    <lineage>
        <taxon>Bacteria</taxon>
        <taxon>Pseudomonadati</taxon>
        <taxon>Planctomycetota</taxon>
        <taxon>Planctomycetia</taxon>
        <taxon>Pirellulales</taxon>
        <taxon>Lacipirellulaceae</taxon>
        <taxon>Lacipirellula</taxon>
    </lineage>
</organism>
<gene>
    <name evidence="7" type="ORF">PLANPX_1788</name>
</gene>
<feature type="active site" description="Nucleophile" evidence="4">
    <location>
        <position position="421"/>
    </location>
</feature>
<dbReference type="Gene3D" id="1.10.1330.10">
    <property type="entry name" value="Dockerin domain"/>
    <property type="match status" value="1"/>
</dbReference>
<dbReference type="InterPro" id="IPR005084">
    <property type="entry name" value="CBM6"/>
</dbReference>
<evidence type="ECO:0000256" key="1">
    <source>
        <dbReference type="ARBA" id="ARBA00007754"/>
    </source>
</evidence>
<evidence type="ECO:0000256" key="4">
    <source>
        <dbReference type="PROSITE-ProRule" id="PRU01100"/>
    </source>
</evidence>
<dbReference type="KEGG" id="lpav:PLANPX_1788"/>
<protein>
    <recommendedName>
        <fullName evidence="6">GH26 domain-containing protein</fullName>
    </recommendedName>
</protein>
<dbReference type="InterPro" id="IPR018247">
    <property type="entry name" value="EF_Hand_1_Ca_BS"/>
</dbReference>
<keyword evidence="5" id="KW-0732">Signal</keyword>
<feature type="active site" description="Proton donor" evidence="4">
    <location>
        <position position="326"/>
    </location>
</feature>
<dbReference type="GO" id="GO:0016985">
    <property type="term" value="F:mannan endo-1,4-beta-mannosidase activity"/>
    <property type="evidence" value="ECO:0007669"/>
    <property type="project" value="InterPro"/>
</dbReference>
<dbReference type="PANTHER" id="PTHR40079">
    <property type="entry name" value="MANNAN ENDO-1,4-BETA-MANNOSIDASE E-RELATED"/>
    <property type="match status" value="1"/>
</dbReference>
<evidence type="ECO:0000313" key="7">
    <source>
        <dbReference type="EMBL" id="BBO32176.1"/>
    </source>
</evidence>
<name>A0A5K7XCR3_9BACT</name>
<evidence type="ECO:0000313" key="8">
    <source>
        <dbReference type="Proteomes" id="UP000326837"/>
    </source>
</evidence>
<evidence type="ECO:0000256" key="2">
    <source>
        <dbReference type="ARBA" id="ARBA00022801"/>
    </source>
</evidence>
<dbReference type="SUPFAM" id="SSF51445">
    <property type="entry name" value="(Trans)glycosidases"/>
    <property type="match status" value="1"/>
</dbReference>
<dbReference type="InterPro" id="IPR022790">
    <property type="entry name" value="GH26_dom"/>
</dbReference>
<evidence type="ECO:0000259" key="6">
    <source>
        <dbReference type="PROSITE" id="PS51764"/>
    </source>
</evidence>
<reference evidence="8" key="1">
    <citation type="submission" date="2019-10" db="EMBL/GenBank/DDBJ databases">
        <title>Lacipirellula parvula gen. nov., sp. nov., representing a lineage of planctomycetes widespread in freshwater anoxic habitats, and description of the family Lacipirellulaceae.</title>
        <authorList>
            <person name="Dedysh S.N."/>
            <person name="Kulichevskaya I.S."/>
            <person name="Beletsky A.V."/>
            <person name="Rakitin A.L."/>
            <person name="Mardanov A.V."/>
            <person name="Ivanova A.A."/>
            <person name="Saltykova V.X."/>
            <person name="Rijpstra W.I.C."/>
            <person name="Sinninghe Damste J.S."/>
            <person name="Ravin N.V."/>
        </authorList>
    </citation>
    <scope>NUCLEOTIDE SEQUENCE [LARGE SCALE GENOMIC DNA]</scope>
    <source>
        <strain evidence="8">PX69</strain>
    </source>
</reference>
<dbReference type="InterPro" id="IPR008979">
    <property type="entry name" value="Galactose-bd-like_sf"/>
</dbReference>
<dbReference type="AlphaFoldDB" id="A0A5K7XCR3"/>
<dbReference type="SUPFAM" id="SSF63446">
    <property type="entry name" value="Type I dockerin domain"/>
    <property type="match status" value="1"/>
</dbReference>
<feature type="signal peptide" evidence="5">
    <location>
        <begin position="1"/>
        <end position="25"/>
    </location>
</feature>
<keyword evidence="8" id="KW-1185">Reference proteome</keyword>
<dbReference type="PANTHER" id="PTHR40079:SF4">
    <property type="entry name" value="GH26 DOMAIN-CONTAINING PROTEIN-RELATED"/>
    <property type="match status" value="1"/>
</dbReference>
<dbReference type="Pfam" id="PF00404">
    <property type="entry name" value="Dockerin_1"/>
    <property type="match status" value="1"/>
</dbReference>
<dbReference type="GO" id="GO:0006080">
    <property type="term" value="P:substituted mannan metabolic process"/>
    <property type="evidence" value="ECO:0007669"/>
    <property type="project" value="InterPro"/>
</dbReference>
<dbReference type="GO" id="GO:0000272">
    <property type="term" value="P:polysaccharide catabolic process"/>
    <property type="evidence" value="ECO:0007669"/>
    <property type="project" value="InterPro"/>
</dbReference>
<evidence type="ECO:0000256" key="3">
    <source>
        <dbReference type="ARBA" id="ARBA00023295"/>
    </source>
</evidence>
<proteinExistence type="inferred from homology"/>
<dbReference type="CDD" id="cd04086">
    <property type="entry name" value="CBM35_mannanase-like"/>
    <property type="match status" value="1"/>
</dbReference>
<dbReference type="InterPro" id="IPR002105">
    <property type="entry name" value="Dockerin_1_rpt"/>
</dbReference>
<accession>A0A5K7XCR3</accession>
<dbReference type="InterPro" id="IPR036439">
    <property type="entry name" value="Dockerin_dom_sf"/>
</dbReference>
<dbReference type="Pfam" id="PF02156">
    <property type="entry name" value="Glyco_hydro_26"/>
    <property type="match status" value="1"/>
</dbReference>
<feature type="domain" description="GH26" evidence="6">
    <location>
        <begin position="165"/>
        <end position="470"/>
    </location>
</feature>
<dbReference type="InterPro" id="IPR000805">
    <property type="entry name" value="Glyco_hydro_26"/>
</dbReference>
<feature type="chain" id="PRO_5025012543" description="GH26 domain-containing protein" evidence="5">
    <location>
        <begin position="26"/>
        <end position="571"/>
    </location>
</feature>